<protein>
    <submittedName>
        <fullName evidence="2">Uncharacterized protein</fullName>
    </submittedName>
</protein>
<organism evidence="2 3">
    <name type="scientific">Rhodococcus pseudokoreensis</name>
    <dbReference type="NCBI Taxonomy" id="2811421"/>
    <lineage>
        <taxon>Bacteria</taxon>
        <taxon>Bacillati</taxon>
        <taxon>Actinomycetota</taxon>
        <taxon>Actinomycetes</taxon>
        <taxon>Mycobacteriales</taxon>
        <taxon>Nocardiaceae</taxon>
        <taxon>Rhodococcus</taxon>
    </lineage>
</organism>
<sequence>MEVDQPPERSLSGQQACAQNCRRLPEVLGLLRTFHSGKPAGQRETRKRSRSRTGSARTSAAIPIDHGPTIPPIAWIAKNAPMTPAVRRGEQRARFEARVPEALLEVGGHPGEHDEENYWFRRHEVVYRDRSSEDVLPVKPIWEALSPNAALSDAFMRYSARTSRPVYVRVPFGLVREITSSAPCGIHHILFFQLARDGGYIRHQT</sequence>
<name>A0A974W7Y4_9NOCA</name>
<evidence type="ECO:0000313" key="3">
    <source>
        <dbReference type="Proteomes" id="UP000662986"/>
    </source>
</evidence>
<accession>A0A974W7Y4</accession>
<dbReference type="Proteomes" id="UP000662986">
    <property type="component" value="Chromosome"/>
</dbReference>
<gene>
    <name evidence="2" type="ORF">JWS13_28765</name>
</gene>
<dbReference type="EMBL" id="CP070619">
    <property type="protein sequence ID" value="QSE92332.1"/>
    <property type="molecule type" value="Genomic_DNA"/>
</dbReference>
<evidence type="ECO:0000313" key="2">
    <source>
        <dbReference type="EMBL" id="QSE92332.1"/>
    </source>
</evidence>
<dbReference type="RefSeq" id="WP_206008816.1">
    <property type="nucleotide sequence ID" value="NZ_CP070619.1"/>
</dbReference>
<reference evidence="2 3" key="1">
    <citation type="journal article" date="2021" name="Microbiol. Resour. Announc.">
        <title>Complete Genome Sequences of Two Rhodococcus sp. Strains with Large and Linear Chromosomes, Isolated from Apple Rhizosphere.</title>
        <authorList>
            <person name="Benning S."/>
            <person name="Brugnone N."/>
            <person name="Siani R."/>
            <person name="Kublik S."/>
            <person name="Schloter M."/>
            <person name="Rad V."/>
        </authorList>
    </citation>
    <scope>NUCLEOTIDE SEQUENCE [LARGE SCALE GENOMIC DNA]</scope>
    <source>
        <strain evidence="2 3">R79</strain>
    </source>
</reference>
<reference evidence="2 3" key="2">
    <citation type="journal article" date="2022" name="Arch. Microbiol.">
        <title>Rhodococcus pseudokoreensis sp. nov. isolated from the rhizosphere of young M26 apple rootstocks.</title>
        <authorList>
            <person name="Kampfer P."/>
            <person name="Glaeser S.P."/>
            <person name="Blom J."/>
            <person name="Wolf J."/>
            <person name="Benning S."/>
            <person name="Schloter M."/>
            <person name="Neumann-Schaal M."/>
        </authorList>
    </citation>
    <scope>NUCLEOTIDE SEQUENCE [LARGE SCALE GENOMIC DNA]</scope>
    <source>
        <strain evidence="2 3">R79</strain>
    </source>
</reference>
<feature type="compositionally biased region" description="Low complexity" evidence="1">
    <location>
        <begin position="52"/>
        <end position="61"/>
    </location>
</feature>
<proteinExistence type="predicted"/>
<keyword evidence="3" id="KW-1185">Reference proteome</keyword>
<evidence type="ECO:0000256" key="1">
    <source>
        <dbReference type="SAM" id="MobiDB-lite"/>
    </source>
</evidence>
<feature type="region of interest" description="Disordered" evidence="1">
    <location>
        <begin position="32"/>
        <end position="64"/>
    </location>
</feature>